<dbReference type="KEGG" id="cdet:87947427"/>
<dbReference type="GeneID" id="87947427"/>
<reference evidence="3" key="1">
    <citation type="journal article" date="2023" name="bioRxiv">
        <title>Complete genome of the Medicago anthracnose fungus, Colletotrichum destructivum, reveals a mini-chromosome-like region within a core chromosome.</title>
        <authorList>
            <person name="Lapalu N."/>
            <person name="Simon A."/>
            <person name="Lu A."/>
            <person name="Plaumann P.-L."/>
            <person name="Amselem J."/>
            <person name="Pigne S."/>
            <person name="Auger A."/>
            <person name="Koch C."/>
            <person name="Dallery J.-F."/>
            <person name="O'Connell R.J."/>
        </authorList>
    </citation>
    <scope>NUCLEOTIDE SEQUENCE [LARGE SCALE GENOMIC DNA]</scope>
    <source>
        <strain evidence="3">CBS 520.97</strain>
    </source>
</reference>
<name>A0AAX4IS01_9PEZI</name>
<feature type="region of interest" description="Disordered" evidence="1">
    <location>
        <begin position="60"/>
        <end position="96"/>
    </location>
</feature>
<proteinExistence type="predicted"/>
<accession>A0AAX4IS01</accession>
<feature type="compositionally biased region" description="Polar residues" evidence="1">
    <location>
        <begin position="156"/>
        <end position="173"/>
    </location>
</feature>
<evidence type="ECO:0000256" key="1">
    <source>
        <dbReference type="SAM" id="MobiDB-lite"/>
    </source>
</evidence>
<dbReference type="Proteomes" id="UP001322277">
    <property type="component" value="Chromosome 7"/>
</dbReference>
<gene>
    <name evidence="2" type="ORF">CDEST_10927</name>
</gene>
<protein>
    <submittedName>
        <fullName evidence="2">Uncharacterized protein</fullName>
    </submittedName>
</protein>
<organism evidence="2 3">
    <name type="scientific">Colletotrichum destructivum</name>
    <dbReference type="NCBI Taxonomy" id="34406"/>
    <lineage>
        <taxon>Eukaryota</taxon>
        <taxon>Fungi</taxon>
        <taxon>Dikarya</taxon>
        <taxon>Ascomycota</taxon>
        <taxon>Pezizomycotina</taxon>
        <taxon>Sordariomycetes</taxon>
        <taxon>Hypocreomycetidae</taxon>
        <taxon>Glomerellales</taxon>
        <taxon>Glomerellaceae</taxon>
        <taxon>Colletotrichum</taxon>
        <taxon>Colletotrichum destructivum species complex</taxon>
    </lineage>
</organism>
<evidence type="ECO:0000313" key="2">
    <source>
        <dbReference type="EMBL" id="WQF85913.1"/>
    </source>
</evidence>
<feature type="region of interest" description="Disordered" evidence="1">
    <location>
        <begin position="149"/>
        <end position="183"/>
    </location>
</feature>
<keyword evidence="3" id="KW-1185">Reference proteome</keyword>
<dbReference type="RefSeq" id="XP_062783134.1">
    <property type="nucleotide sequence ID" value="XM_062927083.1"/>
</dbReference>
<evidence type="ECO:0000313" key="3">
    <source>
        <dbReference type="Proteomes" id="UP001322277"/>
    </source>
</evidence>
<dbReference type="EMBL" id="CP137311">
    <property type="protein sequence ID" value="WQF85913.1"/>
    <property type="molecule type" value="Genomic_DNA"/>
</dbReference>
<sequence length="183" mass="20676">MQNQTSPSASTLFFNTHQRVHPRVHVSGPATANSIHLNHPHLVSLNWFMRLDSWGSRSTTIPQTEKRLGPGISSLSGTWRHEASSHPTPTSARNPTMRLNKVSIALNLIVRLRYSTNEPSDRKAFSPIRWWVLSDSMFFPIEKACKAHTPPRSRQESLLSIDNSSEESSTQALSYRPLEHAQE</sequence>
<feature type="compositionally biased region" description="Polar residues" evidence="1">
    <location>
        <begin position="85"/>
        <end position="94"/>
    </location>
</feature>
<dbReference type="AlphaFoldDB" id="A0AAX4IS01"/>